<reference evidence="1 2" key="1">
    <citation type="journal article" date="2010" name="Science">
        <title>Genomic comparison of the ants Camponotus floridanus and Harpegnathos saltator.</title>
        <authorList>
            <person name="Bonasio R."/>
            <person name="Zhang G."/>
            <person name="Ye C."/>
            <person name="Mutti N.S."/>
            <person name="Fang X."/>
            <person name="Qin N."/>
            <person name="Donahue G."/>
            <person name="Yang P."/>
            <person name="Li Q."/>
            <person name="Li C."/>
            <person name="Zhang P."/>
            <person name="Huang Z."/>
            <person name="Berger S.L."/>
            <person name="Reinberg D."/>
            <person name="Wang J."/>
            <person name="Liebig J."/>
        </authorList>
    </citation>
    <scope>NUCLEOTIDE SEQUENCE [LARGE SCALE GENOMIC DNA]</scope>
    <source>
        <strain evidence="1 2">R22 G/1</strain>
    </source>
</reference>
<dbReference type="AlphaFoldDB" id="E2C6A9"/>
<keyword evidence="2" id="KW-1185">Reference proteome</keyword>
<protein>
    <submittedName>
        <fullName evidence="1">Uncharacterized protein</fullName>
    </submittedName>
</protein>
<dbReference type="Proteomes" id="UP000008237">
    <property type="component" value="Unassembled WGS sequence"/>
</dbReference>
<feature type="non-terminal residue" evidence="1">
    <location>
        <position position="115"/>
    </location>
</feature>
<organism evidence="2">
    <name type="scientific">Harpegnathos saltator</name>
    <name type="common">Jerdon's jumping ant</name>
    <dbReference type="NCBI Taxonomy" id="610380"/>
    <lineage>
        <taxon>Eukaryota</taxon>
        <taxon>Metazoa</taxon>
        <taxon>Ecdysozoa</taxon>
        <taxon>Arthropoda</taxon>
        <taxon>Hexapoda</taxon>
        <taxon>Insecta</taxon>
        <taxon>Pterygota</taxon>
        <taxon>Neoptera</taxon>
        <taxon>Endopterygota</taxon>
        <taxon>Hymenoptera</taxon>
        <taxon>Apocrita</taxon>
        <taxon>Aculeata</taxon>
        <taxon>Formicoidea</taxon>
        <taxon>Formicidae</taxon>
        <taxon>Ponerinae</taxon>
        <taxon>Ponerini</taxon>
        <taxon>Harpegnathos</taxon>
    </lineage>
</organism>
<dbReference type="InParanoid" id="E2C6A9"/>
<proteinExistence type="predicted"/>
<gene>
    <name evidence="1" type="ORF">EAI_08343</name>
</gene>
<accession>E2C6A9</accession>
<evidence type="ECO:0000313" key="2">
    <source>
        <dbReference type="Proteomes" id="UP000008237"/>
    </source>
</evidence>
<evidence type="ECO:0000313" key="1">
    <source>
        <dbReference type="EMBL" id="EFN76522.1"/>
    </source>
</evidence>
<feature type="non-terminal residue" evidence="1">
    <location>
        <position position="1"/>
    </location>
</feature>
<sequence length="115" mass="13336">LLRAERKKNIQQEFRQKLRLLMDVVKQGIGTSNDGNTARKFFQNPSVTAEIIELDELIIRKFAILLQTIAFGLEINPEKFDTFAKDLARFVTEKYGWYYMSASVHKILFHGADII</sequence>
<dbReference type="OMA" id="WYYMTAS"/>
<name>E2C6A9_HARSA</name>
<dbReference type="EMBL" id="GL453040">
    <property type="protein sequence ID" value="EFN76522.1"/>
    <property type="molecule type" value="Genomic_DNA"/>
</dbReference>